<accession>A0A371DWE5</accession>
<dbReference type="EMBL" id="KZ857380">
    <property type="protein sequence ID" value="RDX56870.1"/>
    <property type="molecule type" value="Genomic_DNA"/>
</dbReference>
<name>A0A371DWE5_9APHY</name>
<feature type="compositionally biased region" description="Basic and acidic residues" evidence="1">
    <location>
        <begin position="33"/>
        <end position="47"/>
    </location>
</feature>
<keyword evidence="3" id="KW-1185">Reference proteome</keyword>
<gene>
    <name evidence="2" type="ORF">OH76DRAFT_424104</name>
</gene>
<dbReference type="AlphaFoldDB" id="A0A371DWE5"/>
<dbReference type="Proteomes" id="UP000256964">
    <property type="component" value="Unassembled WGS sequence"/>
</dbReference>
<evidence type="ECO:0000313" key="2">
    <source>
        <dbReference type="EMBL" id="RDX56870.1"/>
    </source>
</evidence>
<proteinExistence type="predicted"/>
<sequence length="227" mass="25055">MKTVGVPERDGDKARSGSPVAGVPDAAPGFRCCPRESVSRQRPRDPLVDEPADVSGGRYRCSTPACPASQGRGLSQLRADERCLRTCFSRHAYRGFDTRVSDTRTVAFRCLLLLLAAERRPMCQTTEVLAKSSTRRVQVRRRTSASWTLDQIALVCQLKLAPRTLSHNPLLGSCRTGCFTRGAYNRYLNGHDTLRTAVATSCSVQKTFESSVHHGVALWRISPLVCF</sequence>
<evidence type="ECO:0000256" key="1">
    <source>
        <dbReference type="SAM" id="MobiDB-lite"/>
    </source>
</evidence>
<protein>
    <submittedName>
        <fullName evidence="2">Uncharacterized protein</fullName>
    </submittedName>
</protein>
<evidence type="ECO:0000313" key="3">
    <source>
        <dbReference type="Proteomes" id="UP000256964"/>
    </source>
</evidence>
<organism evidence="2 3">
    <name type="scientific">Lentinus brumalis</name>
    <dbReference type="NCBI Taxonomy" id="2498619"/>
    <lineage>
        <taxon>Eukaryota</taxon>
        <taxon>Fungi</taxon>
        <taxon>Dikarya</taxon>
        <taxon>Basidiomycota</taxon>
        <taxon>Agaricomycotina</taxon>
        <taxon>Agaricomycetes</taxon>
        <taxon>Polyporales</taxon>
        <taxon>Polyporaceae</taxon>
        <taxon>Lentinus</taxon>
    </lineage>
</organism>
<reference evidence="2 3" key="1">
    <citation type="journal article" date="2018" name="Biotechnol. Biofuels">
        <title>Integrative visual omics of the white-rot fungus Polyporus brumalis exposes the biotechnological potential of its oxidative enzymes for delignifying raw plant biomass.</title>
        <authorList>
            <person name="Miyauchi S."/>
            <person name="Rancon A."/>
            <person name="Drula E."/>
            <person name="Hage H."/>
            <person name="Chaduli D."/>
            <person name="Favel A."/>
            <person name="Grisel S."/>
            <person name="Henrissat B."/>
            <person name="Herpoel-Gimbert I."/>
            <person name="Ruiz-Duenas F.J."/>
            <person name="Chevret D."/>
            <person name="Hainaut M."/>
            <person name="Lin J."/>
            <person name="Wang M."/>
            <person name="Pangilinan J."/>
            <person name="Lipzen A."/>
            <person name="Lesage-Meessen L."/>
            <person name="Navarro D."/>
            <person name="Riley R."/>
            <person name="Grigoriev I.V."/>
            <person name="Zhou S."/>
            <person name="Raouche S."/>
            <person name="Rosso M.N."/>
        </authorList>
    </citation>
    <scope>NUCLEOTIDE SEQUENCE [LARGE SCALE GENOMIC DNA]</scope>
    <source>
        <strain evidence="2 3">BRFM 1820</strain>
    </source>
</reference>
<feature type="region of interest" description="Disordered" evidence="1">
    <location>
        <begin position="1"/>
        <end position="54"/>
    </location>
</feature>